<evidence type="ECO:0000259" key="16">
    <source>
        <dbReference type="PROSITE" id="PS51479"/>
    </source>
</evidence>
<feature type="compositionally biased region" description="Basic residues" evidence="15">
    <location>
        <begin position="7"/>
        <end position="20"/>
    </location>
</feature>
<organism evidence="17 18">
    <name type="scientific">Megalops atlanticus</name>
    <name type="common">Tarpon</name>
    <name type="synonym">Clupea gigantea</name>
    <dbReference type="NCBI Taxonomy" id="7932"/>
    <lineage>
        <taxon>Eukaryota</taxon>
        <taxon>Metazoa</taxon>
        <taxon>Chordata</taxon>
        <taxon>Craniata</taxon>
        <taxon>Vertebrata</taxon>
        <taxon>Euteleostomi</taxon>
        <taxon>Actinopterygii</taxon>
        <taxon>Neopterygii</taxon>
        <taxon>Teleostei</taxon>
        <taxon>Elopiformes</taxon>
        <taxon>Megalopidae</taxon>
        <taxon>Megalops</taxon>
    </lineage>
</organism>
<gene>
    <name evidence="17" type="ORF">MATL_G00238220</name>
</gene>
<reference evidence="17" key="1">
    <citation type="submission" date="2021-01" db="EMBL/GenBank/DDBJ databases">
        <authorList>
            <person name="Zahm M."/>
            <person name="Roques C."/>
            <person name="Cabau C."/>
            <person name="Klopp C."/>
            <person name="Donnadieu C."/>
            <person name="Jouanno E."/>
            <person name="Lampietro C."/>
            <person name="Louis A."/>
            <person name="Herpin A."/>
            <person name="Echchiki A."/>
            <person name="Berthelot C."/>
            <person name="Parey E."/>
            <person name="Roest-Crollius H."/>
            <person name="Braasch I."/>
            <person name="Postlethwait J."/>
            <person name="Bobe J."/>
            <person name="Montfort J."/>
            <person name="Bouchez O."/>
            <person name="Begum T."/>
            <person name="Mejri S."/>
            <person name="Adams A."/>
            <person name="Chen W.-J."/>
            <person name="Guiguen Y."/>
        </authorList>
    </citation>
    <scope>NUCLEOTIDE SEQUENCE</scope>
    <source>
        <strain evidence="17">YG-15Mar2019-1</strain>
        <tissue evidence="17">Brain</tissue>
    </source>
</reference>
<dbReference type="GO" id="GO:0005634">
    <property type="term" value="C:nucleus"/>
    <property type="evidence" value="ECO:0007669"/>
    <property type="project" value="UniProtKB-SubCell"/>
</dbReference>
<evidence type="ECO:0000256" key="1">
    <source>
        <dbReference type="ARBA" id="ARBA00004123"/>
    </source>
</evidence>
<evidence type="ECO:0000256" key="10">
    <source>
        <dbReference type="ARBA" id="ARBA00047761"/>
    </source>
</evidence>
<dbReference type="PROSITE" id="PS51479">
    <property type="entry name" value="ZF_RTR1"/>
    <property type="match status" value="1"/>
</dbReference>
<dbReference type="InterPro" id="IPR007308">
    <property type="entry name" value="Rtr1/RPAP2_dom"/>
</dbReference>
<feature type="compositionally biased region" description="Low complexity" evidence="15">
    <location>
        <begin position="198"/>
        <end position="208"/>
    </location>
</feature>
<feature type="compositionally biased region" description="Low complexity" evidence="15">
    <location>
        <begin position="378"/>
        <end position="389"/>
    </location>
</feature>
<evidence type="ECO:0000256" key="14">
    <source>
        <dbReference type="SAM" id="Coils"/>
    </source>
</evidence>
<evidence type="ECO:0000256" key="5">
    <source>
        <dbReference type="ARBA" id="ARBA00022801"/>
    </source>
</evidence>
<dbReference type="GO" id="GO:0008420">
    <property type="term" value="F:RNA polymerase II CTD heptapeptide repeat phosphatase activity"/>
    <property type="evidence" value="ECO:0007669"/>
    <property type="project" value="UniProtKB-UniRule"/>
</dbReference>
<name>A0A9D3PG67_MEGAT</name>
<keyword evidence="18" id="KW-1185">Reference proteome</keyword>
<keyword evidence="6 13" id="KW-0862">Zinc</keyword>
<evidence type="ECO:0000256" key="2">
    <source>
        <dbReference type="ARBA" id="ARBA00005676"/>
    </source>
</evidence>
<evidence type="ECO:0000256" key="3">
    <source>
        <dbReference type="ARBA" id="ARBA00022723"/>
    </source>
</evidence>
<evidence type="ECO:0000313" key="17">
    <source>
        <dbReference type="EMBL" id="KAG7456653.1"/>
    </source>
</evidence>
<feature type="coiled-coil region" evidence="14">
    <location>
        <begin position="28"/>
        <end position="58"/>
    </location>
</feature>
<evidence type="ECO:0000256" key="7">
    <source>
        <dbReference type="ARBA" id="ARBA00022912"/>
    </source>
</evidence>
<comment type="subunit">
    <text evidence="13">Associates with the RNA polymerase II complex.</text>
</comment>
<dbReference type="GO" id="GO:0005737">
    <property type="term" value="C:cytoplasm"/>
    <property type="evidence" value="ECO:0007669"/>
    <property type="project" value="TreeGrafter"/>
</dbReference>
<comment type="caution">
    <text evidence="17">The sequence shown here is derived from an EMBL/GenBank/DDBJ whole genome shotgun (WGS) entry which is preliminary data.</text>
</comment>
<evidence type="ECO:0000313" key="18">
    <source>
        <dbReference type="Proteomes" id="UP001046870"/>
    </source>
</evidence>
<comment type="similarity">
    <text evidence="2 12 13">Belongs to the RPAP2 family.</text>
</comment>
<comment type="function">
    <text evidence="9">Protein phosphatase that displays CTD phosphatase activity and regulates transcription of snRNA genes. Recognizes and binds phosphorylated 'Ser-7' of the C-terminal heptapeptide repeat domain (CTD) of the largest RNA polymerase II subunit POLR2A, and mediates dephosphorylation of 'Ser-5' of the CTD, thereby promoting transcription of snRNA genes. Downstream of EIF2AK3/PERK, dephosphorylates ERN1, a sensor for the endoplasmic reticulum unfolded protein response (UPR), to abort failed ER-stress adaptation and trigger apoptosis.</text>
</comment>
<evidence type="ECO:0000256" key="15">
    <source>
        <dbReference type="SAM" id="MobiDB-lite"/>
    </source>
</evidence>
<feature type="region of interest" description="Disordered" evidence="15">
    <location>
        <begin position="160"/>
        <end position="396"/>
    </location>
</feature>
<keyword evidence="5 13" id="KW-0378">Hydrolase</keyword>
<evidence type="ECO:0000256" key="8">
    <source>
        <dbReference type="ARBA" id="ARBA00023242"/>
    </source>
</evidence>
<keyword evidence="3 13" id="KW-0479">Metal-binding</keyword>
<sequence length="666" mass="74979">MEDEQKRRSRSTRGGKKGGKAVKEQTAIEAAKRREALKETLRQKLELEQKALRIVERLLEDKVADDFLIDCARFITPANYKDVVEERSIVKLCGYPVCPNKLANVPKQQYKISTKTNKVYDITERKCFCSNFCYKASKYFEVQISKTPLWLREEERPPDIKLMKEGESGSSGEEVKISHRPISKSEIENPEPEEPVRSRGSSDSGSESSDPEQDFVSSMVTGGQAGPRRRVGFMELRGEGERGGNTPQQRKAERDRDKDRERPQRQKAQGGEDRVRLQESKAQGDEDSDRLQQRKTEGDEDRDKLQERKAQENEDKDRLHQLNTQGDKDGDRPPAAARDKTPDQHAVEAATDLLSRCSIEDRDTAAVPPQADKSTEQPSTNSTSAPSAPDACLDVTQVGMSKRGAAGLRSLLGKLGPKAPGSTVRTTLLEALSQTLREWRTEDTFCFLYGPGYRHREEEEEEEELDEDDLEESVERPALPVQPGGGGKERPSAPVPDYETLHEETEMLNLRVQEFYRGRCVLPEEVESGQEEGRDTGRCGGKDPALPLVDSHAQHLIQKRIVVDKLNRSLRDIVGPLKLTMSDISTDLNNLVRTFRFTNSNIIHKSPEWTLIAVVLLSVLSEVSPVLQESLQRPCSAEYISTLMRELSLKGQDLQSLVQLFRRQAS</sequence>
<evidence type="ECO:0000256" key="12">
    <source>
        <dbReference type="PROSITE-ProRule" id="PRU00812"/>
    </source>
</evidence>
<keyword evidence="8 13" id="KW-0539">Nucleus</keyword>
<dbReference type="EC" id="3.1.3.16" evidence="13"/>
<dbReference type="InterPro" id="IPR038534">
    <property type="entry name" value="Rtr1/RPAP2_sf"/>
</dbReference>
<dbReference type="AlphaFoldDB" id="A0A9D3PG67"/>
<comment type="subcellular location">
    <subcellularLocation>
        <location evidence="1 13">Nucleus</location>
    </subcellularLocation>
</comment>
<protein>
    <recommendedName>
        <fullName evidence="13">RNA polymerase II subunit B1 CTD phosphatase RPAP2 homolog</fullName>
        <ecNumber evidence="13">3.1.3.16</ecNumber>
    </recommendedName>
</protein>
<feature type="region of interest" description="Disordered" evidence="15">
    <location>
        <begin position="455"/>
        <end position="494"/>
    </location>
</feature>
<dbReference type="Proteomes" id="UP001046870">
    <property type="component" value="Chromosome 22"/>
</dbReference>
<proteinExistence type="inferred from homology"/>
<evidence type="ECO:0000256" key="6">
    <source>
        <dbReference type="ARBA" id="ARBA00022833"/>
    </source>
</evidence>
<evidence type="ECO:0000256" key="11">
    <source>
        <dbReference type="ARBA" id="ARBA00048336"/>
    </source>
</evidence>
<dbReference type="Pfam" id="PF04181">
    <property type="entry name" value="RPAP2_Rtr1"/>
    <property type="match status" value="1"/>
</dbReference>
<evidence type="ECO:0000256" key="9">
    <source>
        <dbReference type="ARBA" id="ARBA00045547"/>
    </source>
</evidence>
<dbReference type="PANTHER" id="PTHR14732">
    <property type="entry name" value="RNA POLYMERASE II SUBUNIT B1 CTD PHOSPHATASE RPAP2-RELATED"/>
    <property type="match status" value="1"/>
</dbReference>
<comment type="catalytic activity">
    <reaction evidence="10 13">
        <text>O-phospho-L-seryl-[protein] + H2O = L-seryl-[protein] + phosphate</text>
        <dbReference type="Rhea" id="RHEA:20629"/>
        <dbReference type="Rhea" id="RHEA-COMP:9863"/>
        <dbReference type="Rhea" id="RHEA-COMP:11604"/>
        <dbReference type="ChEBI" id="CHEBI:15377"/>
        <dbReference type="ChEBI" id="CHEBI:29999"/>
        <dbReference type="ChEBI" id="CHEBI:43474"/>
        <dbReference type="ChEBI" id="CHEBI:83421"/>
        <dbReference type="EC" id="3.1.3.16"/>
    </reaction>
</comment>
<evidence type="ECO:0000256" key="4">
    <source>
        <dbReference type="ARBA" id="ARBA00022771"/>
    </source>
</evidence>
<feature type="compositionally biased region" description="Acidic residues" evidence="15">
    <location>
        <begin position="458"/>
        <end position="472"/>
    </location>
</feature>
<feature type="domain" description="RTR1-type" evidence="16">
    <location>
        <begin position="70"/>
        <end position="153"/>
    </location>
</feature>
<keyword evidence="7 13" id="KW-0904">Protein phosphatase</keyword>
<feature type="compositionally biased region" description="Basic and acidic residues" evidence="15">
    <location>
        <begin position="250"/>
        <end position="346"/>
    </location>
</feature>
<dbReference type="Gene3D" id="1.25.40.820">
    <property type="match status" value="1"/>
</dbReference>
<dbReference type="EMBL" id="JAFDVH010000022">
    <property type="protein sequence ID" value="KAG7456653.1"/>
    <property type="molecule type" value="Genomic_DNA"/>
</dbReference>
<feature type="region of interest" description="Disordered" evidence="15">
    <location>
        <begin position="1"/>
        <end position="25"/>
    </location>
</feature>
<dbReference type="OrthoDB" id="2590500at2759"/>
<comment type="catalytic activity">
    <reaction evidence="11 13">
        <text>O-phospho-L-threonyl-[protein] + H2O = L-threonyl-[protein] + phosphate</text>
        <dbReference type="Rhea" id="RHEA:47004"/>
        <dbReference type="Rhea" id="RHEA-COMP:11060"/>
        <dbReference type="Rhea" id="RHEA-COMP:11605"/>
        <dbReference type="ChEBI" id="CHEBI:15377"/>
        <dbReference type="ChEBI" id="CHEBI:30013"/>
        <dbReference type="ChEBI" id="CHEBI:43474"/>
        <dbReference type="ChEBI" id="CHEBI:61977"/>
        <dbReference type="EC" id="3.1.3.16"/>
    </reaction>
</comment>
<dbReference type="GO" id="GO:0008270">
    <property type="term" value="F:zinc ion binding"/>
    <property type="evidence" value="ECO:0007669"/>
    <property type="project" value="UniProtKB-KW"/>
</dbReference>
<evidence type="ECO:0000256" key="13">
    <source>
        <dbReference type="RuleBase" id="RU367080"/>
    </source>
</evidence>
<accession>A0A9D3PG67</accession>
<dbReference type="PANTHER" id="PTHR14732:SF0">
    <property type="entry name" value="RNA POLYMERASE II SUBUNIT B1 CTD PHOSPHATASE RPAP2-RELATED"/>
    <property type="match status" value="1"/>
</dbReference>
<dbReference type="InterPro" id="IPR039693">
    <property type="entry name" value="Rtr1/RPAP2"/>
</dbReference>
<keyword evidence="14" id="KW-0175">Coiled coil</keyword>
<keyword evidence="4 13" id="KW-0863">Zinc-finger</keyword>
<dbReference type="GO" id="GO:0043175">
    <property type="term" value="F:RNA polymerase core enzyme binding"/>
    <property type="evidence" value="ECO:0007669"/>
    <property type="project" value="UniProtKB-UniRule"/>
</dbReference>
<feature type="compositionally biased region" description="Basic and acidic residues" evidence="15">
    <location>
        <begin position="160"/>
        <end position="187"/>
    </location>
</feature>